<evidence type="ECO:0000256" key="3">
    <source>
        <dbReference type="ARBA" id="ARBA00022840"/>
    </source>
</evidence>
<dbReference type="InterPro" id="IPR003959">
    <property type="entry name" value="ATPase_AAA_core"/>
</dbReference>
<dbReference type="PANTHER" id="PTHR11669">
    <property type="entry name" value="REPLICATION FACTOR C / DNA POLYMERASE III GAMMA-TAU SUBUNIT"/>
    <property type="match status" value="1"/>
</dbReference>
<keyword evidence="6" id="KW-1185">Reference proteome</keyword>
<evidence type="ECO:0000256" key="1">
    <source>
        <dbReference type="ARBA" id="ARBA00022705"/>
    </source>
</evidence>
<dbReference type="Gene3D" id="1.10.8.60">
    <property type="match status" value="1"/>
</dbReference>
<dbReference type="Pfam" id="PF21960">
    <property type="entry name" value="RCF1-5-like_lid"/>
    <property type="match status" value="1"/>
</dbReference>
<dbReference type="SMART" id="SM00382">
    <property type="entry name" value="AAA"/>
    <property type="match status" value="1"/>
</dbReference>
<dbReference type="InterPro" id="IPR003593">
    <property type="entry name" value="AAA+_ATPase"/>
</dbReference>
<dbReference type="InterPro" id="IPR027417">
    <property type="entry name" value="P-loop_NTPase"/>
</dbReference>
<dbReference type="InterPro" id="IPR050238">
    <property type="entry name" value="DNA_Rep/Repair_Clamp_Loader"/>
</dbReference>
<dbReference type="Pfam" id="PF00004">
    <property type="entry name" value="AAA"/>
    <property type="match status" value="1"/>
</dbReference>
<dbReference type="CDD" id="cd18140">
    <property type="entry name" value="HLD_clamp_RFC"/>
    <property type="match status" value="1"/>
</dbReference>
<dbReference type="GeneID" id="80558238"/>
<dbReference type="CDD" id="cd00009">
    <property type="entry name" value="AAA"/>
    <property type="match status" value="1"/>
</dbReference>
<keyword evidence="3" id="KW-0067">ATP-binding</keyword>
<organism evidence="5 6">
    <name type="scientific">Cotonvirus japonicus</name>
    <dbReference type="NCBI Taxonomy" id="2811091"/>
    <lineage>
        <taxon>Viruses</taxon>
        <taxon>Varidnaviria</taxon>
        <taxon>Bamfordvirae</taxon>
        <taxon>Nucleocytoviricota</taxon>
        <taxon>Megaviricetes</taxon>
        <taxon>Imitervirales</taxon>
        <taxon>Mimiviridae</taxon>
        <taxon>Megamimivirinae</taxon>
        <taxon>Cotonvirus</taxon>
        <taxon>Cotonvirus japonicum</taxon>
    </lineage>
</organism>
<dbReference type="Proteomes" id="UP001321479">
    <property type="component" value="Segment"/>
</dbReference>
<dbReference type="EMBL" id="AP024483">
    <property type="protein sequence ID" value="BCS83033.1"/>
    <property type="molecule type" value="Genomic_DNA"/>
</dbReference>
<evidence type="ECO:0000313" key="5">
    <source>
        <dbReference type="EMBL" id="BCS83033.1"/>
    </source>
</evidence>
<evidence type="ECO:0000256" key="2">
    <source>
        <dbReference type="ARBA" id="ARBA00022741"/>
    </source>
</evidence>
<dbReference type="Gene3D" id="3.40.50.300">
    <property type="entry name" value="P-loop containing nucleotide triphosphate hydrolases"/>
    <property type="match status" value="1"/>
</dbReference>
<sequence length="341" mass="39009">MTYCETISKITDKKKELPWTEKYRPQEINHIISHNEILLSLKKFIESRTLPHLLFFGPSGSGKTSTIKCCANEIYGKYINCMILELNASNERGIETVRTKIKNFVSNRNSIFLPENVRDIFKLVILDEIDSMTVEAQGMLRQTIEKNSTTTRFCLICNDIDKINIALQSRCASFRFSPLSSSDMRNRLIDICSLEKIKYEKGVIDSIVNISKGDMRSAINTLQHVNLTTNKKITVENVYKISGHCTPEIISNIFNILHKLTTKKTELKNSVEIITSIVIDNNITIFNLLQELKNIVMDSDLNIEQKLFLVDNFAKNEVYDAVNVDSKNILMILACLFVNMH</sequence>
<accession>A0ABM7NSA0</accession>
<name>A0ABM7NSA0_9VIRU</name>
<protein>
    <submittedName>
        <fullName evidence="5">Replication factor c small subunit</fullName>
    </submittedName>
</protein>
<feature type="domain" description="AAA+ ATPase" evidence="4">
    <location>
        <begin position="49"/>
        <end position="180"/>
    </location>
</feature>
<dbReference type="SUPFAM" id="SSF52540">
    <property type="entry name" value="P-loop containing nucleoside triphosphate hydrolases"/>
    <property type="match status" value="1"/>
</dbReference>
<dbReference type="InterPro" id="IPR047854">
    <property type="entry name" value="RFC_lid"/>
</dbReference>
<dbReference type="PANTHER" id="PTHR11669:SF20">
    <property type="entry name" value="REPLICATION FACTOR C SUBUNIT 4"/>
    <property type="match status" value="1"/>
</dbReference>
<proteinExistence type="predicted"/>
<evidence type="ECO:0000259" key="4">
    <source>
        <dbReference type="SMART" id="SM00382"/>
    </source>
</evidence>
<dbReference type="RefSeq" id="YP_010841641.1">
    <property type="nucleotide sequence ID" value="NC_079139.1"/>
</dbReference>
<keyword evidence="1" id="KW-0235">DNA replication</keyword>
<keyword evidence="2" id="KW-0547">Nucleotide-binding</keyword>
<reference evidence="5 6" key="1">
    <citation type="submission" date="2021-02" db="EMBL/GenBank/DDBJ databases">
        <title>Cotonvirus japonicus, which uses Golgi apparatus of host cells for its virion factory, phylogenetically links tailed tupanvirus and icosahedral mimivirus.</title>
        <authorList>
            <person name="Takahashi H."/>
            <person name="Fukaya S."/>
            <person name="Song C."/>
            <person name="Murata K."/>
            <person name="Takemura M."/>
        </authorList>
    </citation>
    <scope>NUCLEOTIDE SEQUENCE [LARGE SCALE GENOMIC DNA]</scope>
</reference>
<evidence type="ECO:0000313" key="6">
    <source>
        <dbReference type="Proteomes" id="UP001321479"/>
    </source>
</evidence>